<evidence type="ECO:0000313" key="3">
    <source>
        <dbReference type="EMBL" id="KAH8030770.1"/>
    </source>
</evidence>
<evidence type="ECO:0000256" key="2">
    <source>
        <dbReference type="SAM" id="MobiDB-lite"/>
    </source>
</evidence>
<dbReference type="VEuPathDB" id="VectorBase:LOC119174067"/>
<proteinExistence type="predicted"/>
<evidence type="ECO:0000256" key="1">
    <source>
        <dbReference type="SAM" id="Coils"/>
    </source>
</evidence>
<keyword evidence="1" id="KW-0175">Coiled coil</keyword>
<protein>
    <submittedName>
        <fullName evidence="3">Uncharacterized protein</fullName>
    </submittedName>
</protein>
<sequence>MAAWLGRRGTTALRGRRTSRKAAVRRVESRGGTAGRIPAKIFIWAIRCEKLAPMWRRPGGTAVAGDMSNAVAPEADRFVVRSSPFRRVARSWSNKWVTSRCINGNWSGGGARDGASIREPAVGEFLSYDRLNNGDRGGCRMTFHKIWRCQHHTKNKKSGPRNAKCMAKVDVKIKLATFDTKRRDKYLQREVPLSAVIQIDDRHSHSTDSTDALRLLRRTRSTRQTFFRYFSEGMTPSEARRLHESKLSMEDDGPAKLANAALNPPQRTVYHWHSVWREACFGGTYIDPVLKLKEKASLYAAQGTLCTVQRAKWPLKVMRLKIVLKRPPAIPHNFPGTHISVTRGGSITVVLTATKTGAVPLAVLIHKEQSTDAYLADFKLLKEAHPLCFGGQPHSQSSAQPGDNGDRQMVTRAFVKPFSRLLALATLQFLSAAASAALFPIMFPTCDVAKKLQLGKDKVGYTICYGIAPYFRNRLLSKLHSVPHVVVAFDKSLNKIAQKEQMDVLIRFWDPADDVLKTRYLTSCFLGHTRAEDLAAAFKRATENIEPAKILQLSMDGPNVNLKLLKSLKQEFSASDGNQNIVDIGSCGLHVVSGAFKTGHNVTKWNTVVFLRSLYNLFKNVPARRADYVNFTGSILFPLKFCSVRCLENGKALARALQVLPNVVKYVEHVKKEKKLPACGSYAHVETAVKDEMLPVKLAFMLSVSEELEPFLAEFQTEKPMLPFLATALDGLLRSLLGRIVVKEKLDAAGTFSKLIKIDLENPNNIIGIAAFDIGLAAKSELRKITKPSHTAVVSVKKECILFIKACSAKIIERSPLKYKLTRGASCLNSAVCAASVEAGQKQLNIALEVLIEHGRLTGLQGERASRSYVQVCSNSTAQVRLRKFDRARERLEKLWVELCASSHEELLLFVKIVLCLSHGNSSVERGFSVNKECLVENMKEESLVAQRLVYDEVSAAGGVAEVDVTDKMIDMVRSSNIKWKEDLERKKKERLDVLDAERKKKRTAALVKELESKKQKLMEDAQLQVSMLQQEIESLKQ</sequence>
<dbReference type="VEuPathDB" id="VectorBase:LOC119185246"/>
<feature type="coiled-coil region" evidence="1">
    <location>
        <begin position="981"/>
        <end position="1021"/>
    </location>
</feature>
<comment type="caution">
    <text evidence="3">The sequence shown here is derived from an EMBL/GenBank/DDBJ whole genome shotgun (WGS) entry which is preliminary data.</text>
</comment>
<evidence type="ECO:0000313" key="4">
    <source>
        <dbReference type="Proteomes" id="UP000821866"/>
    </source>
</evidence>
<dbReference type="VEuPathDB" id="VectorBase:LOC119184010"/>
<dbReference type="Proteomes" id="UP000821866">
    <property type="component" value="Chromosome 3"/>
</dbReference>
<dbReference type="PANTHER" id="PTHR37162:SF11">
    <property type="match status" value="1"/>
</dbReference>
<dbReference type="VEuPathDB" id="VectorBase:LOC119173697"/>
<dbReference type="PANTHER" id="PTHR37162">
    <property type="entry name" value="HAT FAMILY DIMERISATION DOMAINCONTAINING PROTEIN-RELATED"/>
    <property type="match status" value="1"/>
</dbReference>
<organism evidence="3 4">
    <name type="scientific">Rhipicephalus microplus</name>
    <name type="common">Cattle tick</name>
    <name type="synonym">Boophilus microplus</name>
    <dbReference type="NCBI Taxonomy" id="6941"/>
    <lineage>
        <taxon>Eukaryota</taxon>
        <taxon>Metazoa</taxon>
        <taxon>Ecdysozoa</taxon>
        <taxon>Arthropoda</taxon>
        <taxon>Chelicerata</taxon>
        <taxon>Arachnida</taxon>
        <taxon>Acari</taxon>
        <taxon>Parasitiformes</taxon>
        <taxon>Ixodida</taxon>
        <taxon>Ixodoidea</taxon>
        <taxon>Ixodidae</taxon>
        <taxon>Rhipicephalinae</taxon>
        <taxon>Rhipicephalus</taxon>
        <taxon>Boophilus</taxon>
    </lineage>
</organism>
<name>A0A9J6E8W6_RHIMP</name>
<reference evidence="3" key="1">
    <citation type="journal article" date="2020" name="Cell">
        <title>Large-Scale Comparative Analyses of Tick Genomes Elucidate Their Genetic Diversity and Vector Capacities.</title>
        <authorList>
            <consortium name="Tick Genome and Microbiome Consortium (TIGMIC)"/>
            <person name="Jia N."/>
            <person name="Wang J."/>
            <person name="Shi W."/>
            <person name="Du L."/>
            <person name="Sun Y."/>
            <person name="Zhan W."/>
            <person name="Jiang J.F."/>
            <person name="Wang Q."/>
            <person name="Zhang B."/>
            <person name="Ji P."/>
            <person name="Bell-Sakyi L."/>
            <person name="Cui X.M."/>
            <person name="Yuan T.T."/>
            <person name="Jiang B.G."/>
            <person name="Yang W.F."/>
            <person name="Lam T.T."/>
            <person name="Chang Q.C."/>
            <person name="Ding S.J."/>
            <person name="Wang X.J."/>
            <person name="Zhu J.G."/>
            <person name="Ruan X.D."/>
            <person name="Zhao L."/>
            <person name="Wei J.T."/>
            <person name="Ye R.Z."/>
            <person name="Que T.C."/>
            <person name="Du C.H."/>
            <person name="Zhou Y.H."/>
            <person name="Cheng J.X."/>
            <person name="Dai P.F."/>
            <person name="Guo W.B."/>
            <person name="Han X.H."/>
            <person name="Huang E.J."/>
            <person name="Li L.F."/>
            <person name="Wei W."/>
            <person name="Gao Y.C."/>
            <person name="Liu J.Z."/>
            <person name="Shao H.Z."/>
            <person name="Wang X."/>
            <person name="Wang C.C."/>
            <person name="Yang T.C."/>
            <person name="Huo Q.B."/>
            <person name="Li W."/>
            <person name="Chen H.Y."/>
            <person name="Chen S.E."/>
            <person name="Zhou L.G."/>
            <person name="Ni X.B."/>
            <person name="Tian J.H."/>
            <person name="Sheng Y."/>
            <person name="Liu T."/>
            <person name="Pan Y.S."/>
            <person name="Xia L.Y."/>
            <person name="Li J."/>
            <person name="Zhao F."/>
            <person name="Cao W.C."/>
        </authorList>
    </citation>
    <scope>NUCLEOTIDE SEQUENCE</scope>
    <source>
        <strain evidence="3">Rmic-2018</strain>
    </source>
</reference>
<dbReference type="EMBL" id="JABSTU010000005">
    <property type="protein sequence ID" value="KAH8030770.1"/>
    <property type="molecule type" value="Genomic_DNA"/>
</dbReference>
<feature type="compositionally biased region" description="Low complexity" evidence="2">
    <location>
        <begin position="1"/>
        <end position="13"/>
    </location>
</feature>
<accession>A0A9J6E8W6</accession>
<reference evidence="3" key="2">
    <citation type="submission" date="2021-09" db="EMBL/GenBank/DDBJ databases">
        <authorList>
            <person name="Jia N."/>
            <person name="Wang J."/>
            <person name="Shi W."/>
            <person name="Du L."/>
            <person name="Sun Y."/>
            <person name="Zhan W."/>
            <person name="Jiang J."/>
            <person name="Wang Q."/>
            <person name="Zhang B."/>
            <person name="Ji P."/>
            <person name="Sakyi L.B."/>
            <person name="Cui X."/>
            <person name="Yuan T."/>
            <person name="Jiang B."/>
            <person name="Yang W."/>
            <person name="Lam T.T.-Y."/>
            <person name="Chang Q."/>
            <person name="Ding S."/>
            <person name="Wang X."/>
            <person name="Zhu J."/>
            <person name="Ruan X."/>
            <person name="Zhao L."/>
            <person name="Wei J."/>
            <person name="Que T."/>
            <person name="Du C."/>
            <person name="Cheng J."/>
            <person name="Dai P."/>
            <person name="Han X."/>
            <person name="Huang E."/>
            <person name="Gao Y."/>
            <person name="Liu J."/>
            <person name="Shao H."/>
            <person name="Ye R."/>
            <person name="Li L."/>
            <person name="Wei W."/>
            <person name="Wang X."/>
            <person name="Wang C."/>
            <person name="Huo Q."/>
            <person name="Li W."/>
            <person name="Guo W."/>
            <person name="Chen H."/>
            <person name="Chen S."/>
            <person name="Zhou L."/>
            <person name="Zhou L."/>
            <person name="Ni X."/>
            <person name="Tian J."/>
            <person name="Zhou Y."/>
            <person name="Sheng Y."/>
            <person name="Liu T."/>
            <person name="Pan Y."/>
            <person name="Xia L."/>
            <person name="Li J."/>
            <person name="Zhao F."/>
            <person name="Cao W."/>
        </authorList>
    </citation>
    <scope>NUCLEOTIDE SEQUENCE</scope>
    <source>
        <strain evidence="3">Rmic-2018</strain>
        <tissue evidence="3">Larvae</tissue>
    </source>
</reference>
<feature type="region of interest" description="Disordered" evidence="2">
    <location>
        <begin position="1"/>
        <end position="20"/>
    </location>
</feature>
<gene>
    <name evidence="3" type="ORF">HPB51_011610</name>
</gene>
<keyword evidence="4" id="KW-1185">Reference proteome</keyword>
<dbReference type="AlphaFoldDB" id="A0A9J6E8W6"/>